<evidence type="ECO:0000313" key="8">
    <source>
        <dbReference type="EMBL" id="GEO10745.1"/>
    </source>
</evidence>
<proteinExistence type="inferred from homology"/>
<keyword evidence="4" id="KW-0862">Zinc</keyword>
<dbReference type="RefSeq" id="WP_246113263.1">
    <property type="nucleotide sequence ID" value="NZ_BJYT01000012.1"/>
</dbReference>
<gene>
    <name evidence="8" type="primary">radC_2</name>
    <name evidence="8" type="ORF">SAE01_32410</name>
</gene>
<accession>A0A512BFT9</accession>
<comment type="similarity">
    <text evidence="6">Belongs to the UPF0758 family.</text>
</comment>
<dbReference type="PROSITE" id="PS01302">
    <property type="entry name" value="UPF0758"/>
    <property type="match status" value="1"/>
</dbReference>
<dbReference type="Gene3D" id="3.40.140.10">
    <property type="entry name" value="Cytidine Deaminase, domain 2"/>
    <property type="match status" value="1"/>
</dbReference>
<dbReference type="Pfam" id="PF20582">
    <property type="entry name" value="UPF0758_N"/>
    <property type="match status" value="1"/>
</dbReference>
<dbReference type="GO" id="GO:0008237">
    <property type="term" value="F:metallopeptidase activity"/>
    <property type="evidence" value="ECO:0007669"/>
    <property type="project" value="UniProtKB-KW"/>
</dbReference>
<organism evidence="8 9">
    <name type="scientific">Segetibacter aerophilus</name>
    <dbReference type="NCBI Taxonomy" id="670293"/>
    <lineage>
        <taxon>Bacteria</taxon>
        <taxon>Pseudomonadati</taxon>
        <taxon>Bacteroidota</taxon>
        <taxon>Chitinophagia</taxon>
        <taxon>Chitinophagales</taxon>
        <taxon>Chitinophagaceae</taxon>
        <taxon>Segetibacter</taxon>
    </lineage>
</organism>
<sequence>MEDFEKINYNKTQYVISIKNWSCQDRPTEKLCQKGAQHLTDSELLSILINCGTSGKNAVDLAKELLAAADNDIKKLARLSVKEIVNLNIKGIGPAKAITITAALEIGIRREMSLSRKEVVLSSKDIADFLKAQLQYHQREVFVVVYLNRANKVNHYEIVSEGGMTGTVADPRIILRKALEQEAVSLVLCHNHPSGSLKPSRQDEELTYKIKEAARFFDIKILDHLIVSEEGYYSFADDGIL</sequence>
<dbReference type="Proteomes" id="UP000321513">
    <property type="component" value="Unassembled WGS sequence"/>
</dbReference>
<dbReference type="PANTHER" id="PTHR30471:SF3">
    <property type="entry name" value="UPF0758 PROTEIN YEES-RELATED"/>
    <property type="match status" value="1"/>
</dbReference>
<dbReference type="NCBIfam" id="TIGR00608">
    <property type="entry name" value="radc"/>
    <property type="match status" value="1"/>
</dbReference>
<dbReference type="AlphaFoldDB" id="A0A512BFT9"/>
<keyword evidence="3" id="KW-0378">Hydrolase</keyword>
<dbReference type="InterPro" id="IPR046778">
    <property type="entry name" value="UPF0758_N"/>
</dbReference>
<dbReference type="InterPro" id="IPR025657">
    <property type="entry name" value="RadC_JAB"/>
</dbReference>
<keyword evidence="1" id="KW-0645">Protease</keyword>
<feature type="domain" description="MPN" evidence="7">
    <location>
        <begin position="119"/>
        <end position="241"/>
    </location>
</feature>
<dbReference type="GO" id="GO:0006508">
    <property type="term" value="P:proteolysis"/>
    <property type="evidence" value="ECO:0007669"/>
    <property type="project" value="UniProtKB-KW"/>
</dbReference>
<dbReference type="EMBL" id="BJYT01000012">
    <property type="protein sequence ID" value="GEO10745.1"/>
    <property type="molecule type" value="Genomic_DNA"/>
</dbReference>
<evidence type="ECO:0000256" key="2">
    <source>
        <dbReference type="ARBA" id="ARBA00022723"/>
    </source>
</evidence>
<evidence type="ECO:0000256" key="1">
    <source>
        <dbReference type="ARBA" id="ARBA00022670"/>
    </source>
</evidence>
<evidence type="ECO:0000256" key="4">
    <source>
        <dbReference type="ARBA" id="ARBA00022833"/>
    </source>
</evidence>
<comment type="caution">
    <text evidence="8">The sequence shown here is derived from an EMBL/GenBank/DDBJ whole genome shotgun (WGS) entry which is preliminary data.</text>
</comment>
<name>A0A512BFT9_9BACT</name>
<dbReference type="InterPro" id="IPR020891">
    <property type="entry name" value="UPF0758_CS"/>
</dbReference>
<evidence type="ECO:0000313" key="9">
    <source>
        <dbReference type="Proteomes" id="UP000321513"/>
    </source>
</evidence>
<evidence type="ECO:0000256" key="5">
    <source>
        <dbReference type="ARBA" id="ARBA00023049"/>
    </source>
</evidence>
<evidence type="ECO:0000259" key="7">
    <source>
        <dbReference type="PROSITE" id="PS50249"/>
    </source>
</evidence>
<dbReference type="InterPro" id="IPR037518">
    <property type="entry name" value="MPN"/>
</dbReference>
<dbReference type="PANTHER" id="PTHR30471">
    <property type="entry name" value="DNA REPAIR PROTEIN RADC"/>
    <property type="match status" value="1"/>
</dbReference>
<evidence type="ECO:0000256" key="3">
    <source>
        <dbReference type="ARBA" id="ARBA00022801"/>
    </source>
</evidence>
<dbReference type="NCBIfam" id="NF000642">
    <property type="entry name" value="PRK00024.1"/>
    <property type="match status" value="1"/>
</dbReference>
<dbReference type="PROSITE" id="PS50249">
    <property type="entry name" value="MPN"/>
    <property type="match status" value="1"/>
</dbReference>
<dbReference type="Pfam" id="PF04002">
    <property type="entry name" value="RadC"/>
    <property type="match status" value="1"/>
</dbReference>
<keyword evidence="5" id="KW-0482">Metalloprotease</keyword>
<protein>
    <submittedName>
        <fullName evidence="8">DNA repair protein RadC</fullName>
    </submittedName>
</protein>
<dbReference type="InterPro" id="IPR001405">
    <property type="entry name" value="UPF0758"/>
</dbReference>
<keyword evidence="9" id="KW-1185">Reference proteome</keyword>
<keyword evidence="2" id="KW-0479">Metal-binding</keyword>
<evidence type="ECO:0000256" key="6">
    <source>
        <dbReference type="RuleBase" id="RU003797"/>
    </source>
</evidence>
<dbReference type="CDD" id="cd08071">
    <property type="entry name" value="MPN_DUF2466"/>
    <property type="match status" value="1"/>
</dbReference>
<dbReference type="GO" id="GO:0046872">
    <property type="term" value="F:metal ion binding"/>
    <property type="evidence" value="ECO:0007669"/>
    <property type="project" value="UniProtKB-KW"/>
</dbReference>
<reference evidence="8 9" key="1">
    <citation type="submission" date="2019-07" db="EMBL/GenBank/DDBJ databases">
        <title>Whole genome shotgun sequence of Segetibacter aerophilus NBRC 106135.</title>
        <authorList>
            <person name="Hosoyama A."/>
            <person name="Uohara A."/>
            <person name="Ohji S."/>
            <person name="Ichikawa N."/>
        </authorList>
    </citation>
    <scope>NUCLEOTIDE SEQUENCE [LARGE SCALE GENOMIC DNA]</scope>
    <source>
        <strain evidence="8 9">NBRC 106135</strain>
    </source>
</reference>